<gene>
    <name evidence="2" type="ORF">LOAG_18324</name>
</gene>
<dbReference type="OrthoDB" id="5867921at2759"/>
<dbReference type="InterPro" id="IPR001849">
    <property type="entry name" value="PH_domain"/>
</dbReference>
<dbReference type="CTD" id="31251902"/>
<dbReference type="KEGG" id="loa:LOAG_18324"/>
<name>A0A1S0UFY3_LOALO</name>
<dbReference type="GeneID" id="31251902"/>
<dbReference type="InParanoid" id="A0A1S0UFY3"/>
<dbReference type="PROSITE" id="PS50003">
    <property type="entry name" value="PH_DOMAIN"/>
    <property type="match status" value="1"/>
</dbReference>
<dbReference type="EMBL" id="JH712327">
    <property type="protein sequence ID" value="EJD74351.1"/>
    <property type="molecule type" value="Genomic_DNA"/>
</dbReference>
<reference evidence="2" key="1">
    <citation type="submission" date="2012-04" db="EMBL/GenBank/DDBJ databases">
        <title>The Genome Sequence of Loa loa.</title>
        <authorList>
            <consortium name="The Broad Institute Genome Sequencing Platform"/>
            <consortium name="Broad Institute Genome Sequencing Center for Infectious Disease"/>
            <person name="Nutman T.B."/>
            <person name="Fink D.L."/>
            <person name="Russ C."/>
            <person name="Young S."/>
            <person name="Zeng Q."/>
            <person name="Gargeya S."/>
            <person name="Alvarado L."/>
            <person name="Berlin A."/>
            <person name="Chapman S.B."/>
            <person name="Chen Z."/>
            <person name="Freedman E."/>
            <person name="Gellesch M."/>
            <person name="Goldberg J."/>
            <person name="Griggs A."/>
            <person name="Gujja S."/>
            <person name="Heilman E.R."/>
            <person name="Heiman D."/>
            <person name="Howarth C."/>
            <person name="Mehta T."/>
            <person name="Neiman D."/>
            <person name="Pearson M."/>
            <person name="Roberts A."/>
            <person name="Saif S."/>
            <person name="Shea T."/>
            <person name="Shenoy N."/>
            <person name="Sisk P."/>
            <person name="Stolte C."/>
            <person name="Sykes S."/>
            <person name="White J."/>
            <person name="Yandava C."/>
            <person name="Haas B."/>
            <person name="Henn M.R."/>
            <person name="Nusbaum C."/>
            <person name="Birren B."/>
        </authorList>
    </citation>
    <scope>NUCLEOTIDE SEQUENCE [LARGE SCALE GENOMIC DNA]</scope>
</reference>
<dbReference type="AlphaFoldDB" id="A0A1S0UFY3"/>
<organism evidence="2">
    <name type="scientific">Loa loa</name>
    <name type="common">Eye worm</name>
    <name type="synonym">Filaria loa</name>
    <dbReference type="NCBI Taxonomy" id="7209"/>
    <lineage>
        <taxon>Eukaryota</taxon>
        <taxon>Metazoa</taxon>
        <taxon>Ecdysozoa</taxon>
        <taxon>Nematoda</taxon>
        <taxon>Chromadorea</taxon>
        <taxon>Rhabditida</taxon>
        <taxon>Spirurina</taxon>
        <taxon>Spiruromorpha</taxon>
        <taxon>Filarioidea</taxon>
        <taxon>Onchocercidae</taxon>
        <taxon>Loa</taxon>
    </lineage>
</organism>
<evidence type="ECO:0000313" key="2">
    <source>
        <dbReference type="EMBL" id="EJD74351.1"/>
    </source>
</evidence>
<accession>A0A1S0UFY3</accession>
<protein>
    <recommendedName>
        <fullName evidence="1">PH domain-containing protein</fullName>
    </recommendedName>
</protein>
<sequence length="105" mass="12050">MKKKISLDKLTLKKAENKTALILYNADGSSEIAMNLLSNDELQRWIEAFSYCKNLTVTDYCCDLISSLGPQKIDMSNMHNMVESTLQSLVQKKISTKFMFRYSLK</sequence>
<evidence type="ECO:0000259" key="1">
    <source>
        <dbReference type="PROSITE" id="PS50003"/>
    </source>
</evidence>
<feature type="domain" description="PH" evidence="1">
    <location>
        <begin position="1"/>
        <end position="54"/>
    </location>
</feature>
<dbReference type="RefSeq" id="XP_020305275.1">
    <property type="nucleotide sequence ID" value="XM_020450986.1"/>
</dbReference>
<proteinExistence type="predicted"/>